<comment type="cofactor">
    <cofactor evidence="5">
        <name>Mg(2+)</name>
        <dbReference type="ChEBI" id="CHEBI:18420"/>
    </cofactor>
</comment>
<dbReference type="InterPro" id="IPR024185">
    <property type="entry name" value="FTHF_cligase-like_sf"/>
</dbReference>
<dbReference type="EC" id="6.3.3.2" evidence="5"/>
<organism evidence="6 7">
    <name type="scientific">Chitinimonas arctica</name>
    <dbReference type="NCBI Taxonomy" id="2594795"/>
    <lineage>
        <taxon>Bacteria</taxon>
        <taxon>Pseudomonadati</taxon>
        <taxon>Pseudomonadota</taxon>
        <taxon>Betaproteobacteria</taxon>
        <taxon>Neisseriales</taxon>
        <taxon>Chitinibacteraceae</taxon>
        <taxon>Chitinimonas</taxon>
    </lineage>
</organism>
<evidence type="ECO:0000313" key="6">
    <source>
        <dbReference type="EMBL" id="QDQ26938.1"/>
    </source>
</evidence>
<evidence type="ECO:0000256" key="1">
    <source>
        <dbReference type="ARBA" id="ARBA00010638"/>
    </source>
</evidence>
<dbReference type="PIRSF" id="PIRSF006806">
    <property type="entry name" value="FTHF_cligase"/>
    <property type="match status" value="1"/>
</dbReference>
<dbReference type="Pfam" id="PF01812">
    <property type="entry name" value="5-FTHF_cyc-lig"/>
    <property type="match status" value="1"/>
</dbReference>
<dbReference type="AlphaFoldDB" id="A0A516SFY8"/>
<dbReference type="EMBL" id="CP041730">
    <property type="protein sequence ID" value="QDQ26938.1"/>
    <property type="molecule type" value="Genomic_DNA"/>
</dbReference>
<dbReference type="GO" id="GO:0009396">
    <property type="term" value="P:folic acid-containing compound biosynthetic process"/>
    <property type="evidence" value="ECO:0007669"/>
    <property type="project" value="TreeGrafter"/>
</dbReference>
<dbReference type="GO" id="GO:0046872">
    <property type="term" value="F:metal ion binding"/>
    <property type="evidence" value="ECO:0007669"/>
    <property type="project" value="UniProtKB-KW"/>
</dbReference>
<comment type="catalytic activity">
    <reaction evidence="5">
        <text>(6S)-5-formyl-5,6,7,8-tetrahydrofolate + ATP = (6R)-5,10-methenyltetrahydrofolate + ADP + phosphate</text>
        <dbReference type="Rhea" id="RHEA:10488"/>
        <dbReference type="ChEBI" id="CHEBI:30616"/>
        <dbReference type="ChEBI" id="CHEBI:43474"/>
        <dbReference type="ChEBI" id="CHEBI:57455"/>
        <dbReference type="ChEBI" id="CHEBI:57457"/>
        <dbReference type="ChEBI" id="CHEBI:456216"/>
        <dbReference type="EC" id="6.3.3.2"/>
    </reaction>
</comment>
<comment type="similarity">
    <text evidence="1 5">Belongs to the 5-formyltetrahydrofolate cyclo-ligase family.</text>
</comment>
<dbReference type="GO" id="GO:0035999">
    <property type="term" value="P:tetrahydrofolate interconversion"/>
    <property type="evidence" value="ECO:0007669"/>
    <property type="project" value="TreeGrafter"/>
</dbReference>
<keyword evidence="6" id="KW-0436">Ligase</keyword>
<protein>
    <recommendedName>
        <fullName evidence="5">5-formyltetrahydrofolate cyclo-ligase</fullName>
        <ecNumber evidence="5">6.3.3.2</ecNumber>
    </recommendedName>
</protein>
<feature type="binding site" evidence="4">
    <location>
        <begin position="116"/>
        <end position="124"/>
    </location>
    <ligand>
        <name>ATP</name>
        <dbReference type="ChEBI" id="CHEBI:30616"/>
    </ligand>
</feature>
<dbReference type="Gene3D" id="3.40.50.10420">
    <property type="entry name" value="NagB/RpiA/CoA transferase-like"/>
    <property type="match status" value="1"/>
</dbReference>
<keyword evidence="2 4" id="KW-0547">Nucleotide-binding</keyword>
<dbReference type="GO" id="GO:0030272">
    <property type="term" value="F:5-formyltetrahydrofolate cyclo-ligase activity"/>
    <property type="evidence" value="ECO:0007669"/>
    <property type="project" value="UniProtKB-EC"/>
</dbReference>
<feature type="binding site" evidence="4">
    <location>
        <position position="38"/>
    </location>
    <ligand>
        <name>substrate</name>
    </ligand>
</feature>
<dbReference type="GO" id="GO:0005524">
    <property type="term" value="F:ATP binding"/>
    <property type="evidence" value="ECO:0007669"/>
    <property type="project" value="UniProtKB-KW"/>
</dbReference>
<keyword evidence="7" id="KW-1185">Reference proteome</keyword>
<sequence length="181" mass="20198">MALSAVQRRAAEAAVARRAKPLLKRGRRIAAYTAVGSELSLAPLIRLARARGVEIWLPLVPRRGRRLRFARLDDPSGQWRANRYGIQEFVSRRHIGAQRLDLVLLPLLGFDEEGGRLGQGGGYYDCTLAFRGRRRQWKKPRLIGVAFACQGLARLPREPHDVLLDAILTEQGLRRSAAAAS</sequence>
<dbReference type="PANTHER" id="PTHR23407">
    <property type="entry name" value="ATPASE INHIBITOR/5-FORMYLTETRAHYDROFOLATE CYCLO-LIGASE"/>
    <property type="match status" value="1"/>
</dbReference>
<dbReference type="Proteomes" id="UP000317550">
    <property type="component" value="Chromosome"/>
</dbReference>
<evidence type="ECO:0000256" key="2">
    <source>
        <dbReference type="ARBA" id="ARBA00022741"/>
    </source>
</evidence>
<proteinExistence type="inferred from homology"/>
<dbReference type="SUPFAM" id="SSF100950">
    <property type="entry name" value="NagB/RpiA/CoA transferase-like"/>
    <property type="match status" value="1"/>
</dbReference>
<dbReference type="OrthoDB" id="3242798at2"/>
<accession>A0A516SFY8</accession>
<evidence type="ECO:0000313" key="7">
    <source>
        <dbReference type="Proteomes" id="UP000317550"/>
    </source>
</evidence>
<evidence type="ECO:0000256" key="4">
    <source>
        <dbReference type="PIRSR" id="PIRSR006806-1"/>
    </source>
</evidence>
<dbReference type="PANTHER" id="PTHR23407:SF1">
    <property type="entry name" value="5-FORMYLTETRAHYDROFOLATE CYCLO-LIGASE"/>
    <property type="match status" value="1"/>
</dbReference>
<keyword evidence="5" id="KW-0460">Magnesium</keyword>
<keyword evidence="3 4" id="KW-0067">ATP-binding</keyword>
<name>A0A516SFY8_9NEIS</name>
<dbReference type="KEGG" id="cari:FNU76_11510"/>
<gene>
    <name evidence="6" type="ORF">FNU76_11510</name>
</gene>
<evidence type="ECO:0000256" key="3">
    <source>
        <dbReference type="ARBA" id="ARBA00022840"/>
    </source>
</evidence>
<dbReference type="InterPro" id="IPR037171">
    <property type="entry name" value="NagB/RpiA_transferase-like"/>
</dbReference>
<evidence type="ECO:0000256" key="5">
    <source>
        <dbReference type="RuleBase" id="RU361279"/>
    </source>
</evidence>
<dbReference type="NCBIfam" id="TIGR02727">
    <property type="entry name" value="MTHFS_bact"/>
    <property type="match status" value="1"/>
</dbReference>
<keyword evidence="5" id="KW-0479">Metal-binding</keyword>
<dbReference type="InterPro" id="IPR002698">
    <property type="entry name" value="FTHF_cligase"/>
</dbReference>
<reference evidence="7" key="1">
    <citation type="submission" date="2019-07" db="EMBL/GenBank/DDBJ databases">
        <title>Chitinimonas sp. nov., isolated from Ny-Alesund, arctica soil.</title>
        <authorList>
            <person name="Xu Q."/>
            <person name="Peng F."/>
        </authorList>
    </citation>
    <scope>NUCLEOTIDE SEQUENCE [LARGE SCALE GENOMIC DNA]</scope>
    <source>
        <strain evidence="7">R3-44</strain>
    </source>
</reference>